<evidence type="ECO:0000313" key="2">
    <source>
        <dbReference type="Proteomes" id="UP000095767"/>
    </source>
</evidence>
<comment type="caution">
    <text evidence="1">The sequence shown here is derived from an EMBL/GenBank/DDBJ whole genome shotgun (WGS) entry which is preliminary data.</text>
</comment>
<keyword evidence="2" id="KW-1185">Reference proteome</keyword>
<evidence type="ECO:0008006" key="3">
    <source>
        <dbReference type="Google" id="ProtNLM"/>
    </source>
</evidence>
<dbReference type="PANTHER" id="PTHR44328">
    <property type="entry name" value="GLUTATHIONE S-TRANSFERASE L1"/>
    <property type="match status" value="1"/>
</dbReference>
<protein>
    <recommendedName>
        <fullName evidence="3">GST N-terminal domain-containing protein</fullName>
    </recommendedName>
</protein>
<dbReference type="EMBL" id="LWDX02020342">
    <property type="protein sequence ID" value="OEL32809.1"/>
    <property type="molecule type" value="Genomic_DNA"/>
</dbReference>
<name>A0A1E5W5W7_9POAL</name>
<gene>
    <name evidence="1" type="ORF">BAE44_0006172</name>
</gene>
<evidence type="ECO:0000313" key="1">
    <source>
        <dbReference type="EMBL" id="OEL32809.1"/>
    </source>
</evidence>
<dbReference type="PANTHER" id="PTHR44328:SF5">
    <property type="entry name" value="PROTEIN IN2-1 HOMOLOG A"/>
    <property type="match status" value="1"/>
</dbReference>
<dbReference type="Gene3D" id="3.40.30.10">
    <property type="entry name" value="Glutaredoxin"/>
    <property type="match status" value="1"/>
</dbReference>
<dbReference type="InterPro" id="IPR044629">
    <property type="entry name" value="GSTL1/2/3"/>
</dbReference>
<accession>A0A1E5W5W7</accession>
<dbReference type="OrthoDB" id="4951845at2759"/>
<dbReference type="AlphaFoldDB" id="A0A1E5W5W7"/>
<dbReference type="GO" id="GO:0004364">
    <property type="term" value="F:glutathione transferase activity"/>
    <property type="evidence" value="ECO:0007669"/>
    <property type="project" value="InterPro"/>
</dbReference>
<dbReference type="STRING" id="888268.A0A1E5W5W7"/>
<dbReference type="Gene3D" id="1.20.1050.10">
    <property type="match status" value="1"/>
</dbReference>
<dbReference type="Proteomes" id="UP000095767">
    <property type="component" value="Unassembled WGS sequence"/>
</dbReference>
<reference evidence="1 2" key="1">
    <citation type="submission" date="2016-09" db="EMBL/GenBank/DDBJ databases">
        <title>The draft genome of Dichanthelium oligosanthes: A C3 panicoid grass species.</title>
        <authorList>
            <person name="Studer A.J."/>
            <person name="Schnable J.C."/>
            <person name="Brutnell T.P."/>
        </authorList>
    </citation>
    <scope>NUCLEOTIDE SEQUENCE [LARGE SCALE GENOMIC DNA]</scope>
    <source>
        <strain evidence="2">cv. Kellogg 1175</strain>
        <tissue evidence="1">Leaf</tissue>
    </source>
</reference>
<organism evidence="1 2">
    <name type="scientific">Dichanthelium oligosanthes</name>
    <dbReference type="NCBI Taxonomy" id="888268"/>
    <lineage>
        <taxon>Eukaryota</taxon>
        <taxon>Viridiplantae</taxon>
        <taxon>Streptophyta</taxon>
        <taxon>Embryophyta</taxon>
        <taxon>Tracheophyta</taxon>
        <taxon>Spermatophyta</taxon>
        <taxon>Magnoliopsida</taxon>
        <taxon>Liliopsida</taxon>
        <taxon>Poales</taxon>
        <taxon>Poaceae</taxon>
        <taxon>PACMAD clade</taxon>
        <taxon>Panicoideae</taxon>
        <taxon>Panicodae</taxon>
        <taxon>Paniceae</taxon>
        <taxon>Dichantheliinae</taxon>
        <taxon>Dichanthelium</taxon>
    </lineage>
</organism>
<sequence>MPQTCAPRCLPWRLEHNNEIMGESLDLIKYIDSNFGGPALLPEDPAKREFADAFTKALYSPLMSHVEMSEEAGKSIDEAGGFSSYFAYSASSSSLPPASSPEVSGDLVDKLGNLAMADPISSQVVNVESEQVSGPPETHLPGVNFGLREDYSSGV</sequence>
<proteinExistence type="predicted"/>